<dbReference type="PROSITE" id="PS52045">
    <property type="entry name" value="NEPROSIN_PEP_CD"/>
    <property type="match status" value="1"/>
</dbReference>
<dbReference type="PANTHER" id="PTHR31589">
    <property type="entry name" value="PROTEIN, PUTATIVE (DUF239)-RELATED-RELATED"/>
    <property type="match status" value="1"/>
</dbReference>
<evidence type="ECO:0000313" key="3">
    <source>
        <dbReference type="Proteomes" id="UP000824120"/>
    </source>
</evidence>
<accession>A0A9J6AX62</accession>
<dbReference type="EMBL" id="JACXVP010000001">
    <property type="protein sequence ID" value="KAG5629197.1"/>
    <property type="molecule type" value="Genomic_DNA"/>
</dbReference>
<feature type="domain" description="Neprosin PEP catalytic" evidence="1">
    <location>
        <begin position="1"/>
        <end position="62"/>
    </location>
</feature>
<name>A0A9J6AX62_SOLCO</name>
<dbReference type="Pfam" id="PF03080">
    <property type="entry name" value="Neprosin"/>
    <property type="match status" value="1"/>
</dbReference>
<dbReference type="OrthoDB" id="1858978at2759"/>
<proteinExistence type="predicted"/>
<dbReference type="Gene3D" id="3.90.1320.10">
    <property type="entry name" value="Outer-capsid protein sigma 3, large lobe"/>
    <property type="match status" value="1"/>
</dbReference>
<evidence type="ECO:0000259" key="1">
    <source>
        <dbReference type="PROSITE" id="PS52045"/>
    </source>
</evidence>
<dbReference type="AlphaFoldDB" id="A0A9J6AX62"/>
<evidence type="ECO:0000313" key="2">
    <source>
        <dbReference type="EMBL" id="KAG5629197.1"/>
    </source>
</evidence>
<protein>
    <recommendedName>
        <fullName evidence="1">Neprosin PEP catalytic domain-containing protein</fullName>
    </recommendedName>
</protein>
<organism evidence="2 3">
    <name type="scientific">Solanum commersonii</name>
    <name type="common">Commerson's wild potato</name>
    <name type="synonym">Commerson's nightshade</name>
    <dbReference type="NCBI Taxonomy" id="4109"/>
    <lineage>
        <taxon>Eukaryota</taxon>
        <taxon>Viridiplantae</taxon>
        <taxon>Streptophyta</taxon>
        <taxon>Embryophyta</taxon>
        <taxon>Tracheophyta</taxon>
        <taxon>Spermatophyta</taxon>
        <taxon>Magnoliopsida</taxon>
        <taxon>eudicotyledons</taxon>
        <taxon>Gunneridae</taxon>
        <taxon>Pentapetalae</taxon>
        <taxon>asterids</taxon>
        <taxon>lamiids</taxon>
        <taxon>Solanales</taxon>
        <taxon>Solanaceae</taxon>
        <taxon>Solanoideae</taxon>
        <taxon>Solaneae</taxon>
        <taxon>Solanum</taxon>
    </lineage>
</organism>
<dbReference type="PANTHER" id="PTHR31589:SF240">
    <property type="entry name" value="NEPROSIN DOMAIN-CONTAINING PROTEIN"/>
    <property type="match status" value="1"/>
</dbReference>
<dbReference type="InterPro" id="IPR053168">
    <property type="entry name" value="Glutamic_endopeptidase"/>
</dbReference>
<gene>
    <name evidence="2" type="ORF">H5410_000914</name>
</gene>
<dbReference type="InterPro" id="IPR004314">
    <property type="entry name" value="Neprosin"/>
</dbReference>
<keyword evidence="3" id="KW-1185">Reference proteome</keyword>
<comment type="caution">
    <text evidence="2">The sequence shown here is derived from an EMBL/GenBank/DDBJ whole genome shotgun (WGS) entry which is preliminary data.</text>
</comment>
<sequence length="62" mass="7215">MQVGWRVDPTLYGDNKTRLYTYFQSGKIHCFNTQCPGFVIINNEIPLDYVYKHVTERGSENG</sequence>
<dbReference type="Proteomes" id="UP000824120">
    <property type="component" value="Chromosome 1"/>
</dbReference>
<reference evidence="2 3" key="1">
    <citation type="submission" date="2020-09" db="EMBL/GenBank/DDBJ databases">
        <title>De no assembly of potato wild relative species, Solanum commersonii.</title>
        <authorList>
            <person name="Cho K."/>
        </authorList>
    </citation>
    <scope>NUCLEOTIDE SEQUENCE [LARGE SCALE GENOMIC DNA]</scope>
    <source>
        <strain evidence="2">LZ3.2</strain>
        <tissue evidence="2">Leaf</tissue>
    </source>
</reference>